<feature type="transmembrane region" description="Helical" evidence="2">
    <location>
        <begin position="58"/>
        <end position="77"/>
    </location>
</feature>
<feature type="region of interest" description="Disordered" evidence="1">
    <location>
        <begin position="314"/>
        <end position="345"/>
    </location>
</feature>
<feature type="compositionally biased region" description="Polar residues" evidence="1">
    <location>
        <begin position="327"/>
        <end position="336"/>
    </location>
</feature>
<keyword evidence="2" id="KW-0472">Membrane</keyword>
<feature type="transmembrane region" description="Helical" evidence="2">
    <location>
        <begin position="20"/>
        <end position="38"/>
    </location>
</feature>
<dbReference type="Proteomes" id="UP000305948">
    <property type="component" value="Unassembled WGS sequence"/>
</dbReference>
<sequence>MSSSTPDTDLWLERSRLNGMLLGAVSYGILLTLTLQCIKILSQRPKTERCRAFINRRWILGAYVLATFVLATLGFAANAKYTQTIWIDERNAPGGPAALIELELNDKINMLALACYYVMSWFMDALLLHRCCTIWGWRWFVVAIMSLLFLGDIAACILVLERSGKGAVFYSNNIQLAYLCISVSLNIVYTFLVVGRLLAMRSQIRAVLGDEHSKTYTSIAAMIVESASMYTVLGILFIAAFAKGSNITNLIFLSISHVQGIAQLLIIRRVATGRAYSEDITGTAATGSMSFEVAQGRTTSTDTGAGGDEAIPISYLSPDAGAKDQGTIRTTKSEASSSKHRNDLP</sequence>
<evidence type="ECO:0000313" key="3">
    <source>
        <dbReference type="EMBL" id="TFK49734.1"/>
    </source>
</evidence>
<organism evidence="3 4">
    <name type="scientific">Heliocybe sulcata</name>
    <dbReference type="NCBI Taxonomy" id="5364"/>
    <lineage>
        <taxon>Eukaryota</taxon>
        <taxon>Fungi</taxon>
        <taxon>Dikarya</taxon>
        <taxon>Basidiomycota</taxon>
        <taxon>Agaricomycotina</taxon>
        <taxon>Agaricomycetes</taxon>
        <taxon>Gloeophyllales</taxon>
        <taxon>Gloeophyllaceae</taxon>
        <taxon>Heliocybe</taxon>
    </lineage>
</organism>
<evidence type="ECO:0000256" key="2">
    <source>
        <dbReference type="SAM" id="Phobius"/>
    </source>
</evidence>
<gene>
    <name evidence="3" type="ORF">OE88DRAFT_1662365</name>
</gene>
<feature type="transmembrane region" description="Helical" evidence="2">
    <location>
        <begin position="108"/>
        <end position="127"/>
    </location>
</feature>
<keyword evidence="2" id="KW-0812">Transmembrane</keyword>
<feature type="transmembrane region" description="Helical" evidence="2">
    <location>
        <begin position="219"/>
        <end position="241"/>
    </location>
</feature>
<keyword evidence="2" id="KW-1133">Transmembrane helix</keyword>
<feature type="transmembrane region" description="Helical" evidence="2">
    <location>
        <begin position="139"/>
        <end position="160"/>
    </location>
</feature>
<feature type="transmembrane region" description="Helical" evidence="2">
    <location>
        <begin position="176"/>
        <end position="198"/>
    </location>
</feature>
<keyword evidence="4" id="KW-1185">Reference proteome</keyword>
<dbReference type="OrthoDB" id="2905268at2759"/>
<dbReference type="AlphaFoldDB" id="A0A5C3MWP8"/>
<protein>
    <submittedName>
        <fullName evidence="3">Uncharacterized protein</fullName>
    </submittedName>
</protein>
<dbReference type="EMBL" id="ML213515">
    <property type="protein sequence ID" value="TFK49734.1"/>
    <property type="molecule type" value="Genomic_DNA"/>
</dbReference>
<evidence type="ECO:0000256" key="1">
    <source>
        <dbReference type="SAM" id="MobiDB-lite"/>
    </source>
</evidence>
<evidence type="ECO:0000313" key="4">
    <source>
        <dbReference type="Proteomes" id="UP000305948"/>
    </source>
</evidence>
<reference evidence="3 4" key="1">
    <citation type="journal article" date="2019" name="Nat. Ecol. Evol.">
        <title>Megaphylogeny resolves global patterns of mushroom evolution.</title>
        <authorList>
            <person name="Varga T."/>
            <person name="Krizsan K."/>
            <person name="Foldi C."/>
            <person name="Dima B."/>
            <person name="Sanchez-Garcia M."/>
            <person name="Sanchez-Ramirez S."/>
            <person name="Szollosi G.J."/>
            <person name="Szarkandi J.G."/>
            <person name="Papp V."/>
            <person name="Albert L."/>
            <person name="Andreopoulos W."/>
            <person name="Angelini C."/>
            <person name="Antonin V."/>
            <person name="Barry K.W."/>
            <person name="Bougher N.L."/>
            <person name="Buchanan P."/>
            <person name="Buyck B."/>
            <person name="Bense V."/>
            <person name="Catcheside P."/>
            <person name="Chovatia M."/>
            <person name="Cooper J."/>
            <person name="Damon W."/>
            <person name="Desjardin D."/>
            <person name="Finy P."/>
            <person name="Geml J."/>
            <person name="Haridas S."/>
            <person name="Hughes K."/>
            <person name="Justo A."/>
            <person name="Karasinski D."/>
            <person name="Kautmanova I."/>
            <person name="Kiss B."/>
            <person name="Kocsube S."/>
            <person name="Kotiranta H."/>
            <person name="LaButti K.M."/>
            <person name="Lechner B.E."/>
            <person name="Liimatainen K."/>
            <person name="Lipzen A."/>
            <person name="Lukacs Z."/>
            <person name="Mihaltcheva S."/>
            <person name="Morgado L.N."/>
            <person name="Niskanen T."/>
            <person name="Noordeloos M.E."/>
            <person name="Ohm R.A."/>
            <person name="Ortiz-Santana B."/>
            <person name="Ovrebo C."/>
            <person name="Racz N."/>
            <person name="Riley R."/>
            <person name="Savchenko A."/>
            <person name="Shiryaev A."/>
            <person name="Soop K."/>
            <person name="Spirin V."/>
            <person name="Szebenyi C."/>
            <person name="Tomsovsky M."/>
            <person name="Tulloss R.E."/>
            <person name="Uehling J."/>
            <person name="Grigoriev I.V."/>
            <person name="Vagvolgyi C."/>
            <person name="Papp T."/>
            <person name="Martin F.M."/>
            <person name="Miettinen O."/>
            <person name="Hibbett D.S."/>
            <person name="Nagy L.G."/>
        </authorList>
    </citation>
    <scope>NUCLEOTIDE SEQUENCE [LARGE SCALE GENOMIC DNA]</scope>
    <source>
        <strain evidence="3 4">OMC1185</strain>
    </source>
</reference>
<accession>A0A5C3MWP8</accession>
<name>A0A5C3MWP8_9AGAM</name>
<proteinExistence type="predicted"/>
<feature type="transmembrane region" description="Helical" evidence="2">
    <location>
        <begin position="247"/>
        <end position="267"/>
    </location>
</feature>